<feature type="transmembrane region" description="Helical" evidence="8">
    <location>
        <begin position="236"/>
        <end position="260"/>
    </location>
</feature>
<dbReference type="Proteomes" id="UP000887574">
    <property type="component" value="Unplaced"/>
</dbReference>
<sequence>MHERLLNIFRDEFSSPVSYSALNGSPPYGSSINFRIVICFALFLLPYLAFLLILPGVREKRIVSFIAISTQLSVGALLIASITLPYWKQRHEAQIGVNVGLENVNITMKYIRTIGTKERPFKGLYLNERYDLNGVSSMARELQTAYRQGLPYPILRVLEYFSLSQGAEPGSQGAFAWGRLYRNAGHFANASLWAAFAVWILQDIVYVVLTPSIELKIPFTSVDGHTIFLKLRYGSCFYMSLLAGILSIAFGVALSVLQFLRLYTISTCLSCSLDDTVGPKCRWRGEPACKPTAWNVEGTSSAASTASGITDSSFTTDETLSQEGKALPSSSTISTLCSNTSENSSLPTKKRTHSAIGNVVANAIAIANSTPSSPSPSSIEIMRRRTRDRHQVDPLNSKQLTTLMENNPQFQPSASLTAVSKLKKSSDQNGEVSSGFQSRSSLSASNSSLETIGLGNTCEMTDDEVDDIAPKRKGIFKTSRMK</sequence>
<feature type="transmembrane region" description="Helical" evidence="8">
    <location>
        <begin position="32"/>
        <end position="53"/>
    </location>
</feature>
<evidence type="ECO:0000256" key="3">
    <source>
        <dbReference type="ARBA" id="ARBA00022692"/>
    </source>
</evidence>
<organism evidence="9 10">
    <name type="scientific">Ditylenchus dipsaci</name>
    <dbReference type="NCBI Taxonomy" id="166011"/>
    <lineage>
        <taxon>Eukaryota</taxon>
        <taxon>Metazoa</taxon>
        <taxon>Ecdysozoa</taxon>
        <taxon>Nematoda</taxon>
        <taxon>Chromadorea</taxon>
        <taxon>Rhabditida</taxon>
        <taxon>Tylenchina</taxon>
        <taxon>Tylenchomorpha</taxon>
        <taxon>Sphaerularioidea</taxon>
        <taxon>Anguinidae</taxon>
        <taxon>Anguininae</taxon>
        <taxon>Ditylenchus</taxon>
    </lineage>
</organism>
<dbReference type="GO" id="GO:0015031">
    <property type="term" value="P:protein transport"/>
    <property type="evidence" value="ECO:0007669"/>
    <property type="project" value="InterPro"/>
</dbReference>
<keyword evidence="5 8" id="KW-0472">Membrane</keyword>
<feature type="transmembrane region" description="Helical" evidence="8">
    <location>
        <begin position="190"/>
        <end position="209"/>
    </location>
</feature>
<dbReference type="AlphaFoldDB" id="A0A915D2G4"/>
<name>A0A915D2G4_9BILA</name>
<dbReference type="GO" id="GO:0005789">
    <property type="term" value="C:endoplasmic reticulum membrane"/>
    <property type="evidence" value="ECO:0007669"/>
    <property type="project" value="InterPro"/>
</dbReference>
<keyword evidence="9" id="KW-1185">Reference proteome</keyword>
<evidence type="ECO:0000256" key="1">
    <source>
        <dbReference type="ARBA" id="ARBA00004141"/>
    </source>
</evidence>
<feature type="compositionally biased region" description="Low complexity" evidence="7">
    <location>
        <begin position="438"/>
        <end position="448"/>
    </location>
</feature>
<evidence type="ECO:0000256" key="7">
    <source>
        <dbReference type="SAM" id="MobiDB-lite"/>
    </source>
</evidence>
<comment type="subcellular location">
    <subcellularLocation>
        <location evidence="1">Membrane</location>
        <topology evidence="1">Multi-pass membrane protein</topology>
    </subcellularLocation>
</comment>
<evidence type="ECO:0000313" key="9">
    <source>
        <dbReference type="Proteomes" id="UP000887574"/>
    </source>
</evidence>
<evidence type="ECO:0000313" key="10">
    <source>
        <dbReference type="WBParaSite" id="jg15143"/>
    </source>
</evidence>
<evidence type="ECO:0000256" key="6">
    <source>
        <dbReference type="ARBA" id="ARBA00023180"/>
    </source>
</evidence>
<feature type="compositionally biased region" description="Polar residues" evidence="7">
    <location>
        <begin position="427"/>
        <end position="437"/>
    </location>
</feature>
<proteinExistence type="inferred from homology"/>
<evidence type="ECO:0000256" key="5">
    <source>
        <dbReference type="ARBA" id="ARBA00023136"/>
    </source>
</evidence>
<evidence type="ECO:0000256" key="8">
    <source>
        <dbReference type="SAM" id="Phobius"/>
    </source>
</evidence>
<comment type="similarity">
    <text evidence="2">Belongs to the DUOXA family.</text>
</comment>
<feature type="transmembrane region" description="Helical" evidence="8">
    <location>
        <begin position="65"/>
        <end position="87"/>
    </location>
</feature>
<keyword evidence="3 8" id="KW-0812">Transmembrane</keyword>
<keyword evidence="4 8" id="KW-1133">Transmembrane helix</keyword>
<evidence type="ECO:0000256" key="2">
    <source>
        <dbReference type="ARBA" id="ARBA00009816"/>
    </source>
</evidence>
<dbReference type="WBParaSite" id="jg15143">
    <property type="protein sequence ID" value="jg15143"/>
    <property type="gene ID" value="jg15143"/>
</dbReference>
<dbReference type="Pfam" id="PF10204">
    <property type="entry name" value="DuoxA"/>
    <property type="match status" value="1"/>
</dbReference>
<dbReference type="InterPro" id="IPR018469">
    <property type="entry name" value="Dual_oxidase_maturation_fac"/>
</dbReference>
<reference evidence="10" key="1">
    <citation type="submission" date="2022-11" db="UniProtKB">
        <authorList>
            <consortium name="WormBaseParasite"/>
        </authorList>
    </citation>
    <scope>IDENTIFICATION</scope>
</reference>
<protein>
    <submittedName>
        <fullName evidence="10">Uncharacterized protein</fullName>
    </submittedName>
</protein>
<evidence type="ECO:0000256" key="4">
    <source>
        <dbReference type="ARBA" id="ARBA00022989"/>
    </source>
</evidence>
<keyword evidence="6" id="KW-0325">Glycoprotein</keyword>
<accession>A0A915D2G4</accession>
<dbReference type="PANTHER" id="PTHR31158:SF1">
    <property type="entry name" value="DOXA1 FACTOR-RELATED"/>
    <property type="match status" value="1"/>
</dbReference>
<dbReference type="PANTHER" id="PTHR31158">
    <property type="entry name" value="DUAL OXIDASE 2"/>
    <property type="match status" value="1"/>
</dbReference>
<feature type="region of interest" description="Disordered" evidence="7">
    <location>
        <begin position="425"/>
        <end position="458"/>
    </location>
</feature>